<dbReference type="EMBL" id="KB097456">
    <property type="protein sequence ID" value="ESN97048.1"/>
    <property type="molecule type" value="Genomic_DNA"/>
</dbReference>
<dbReference type="RefSeq" id="XP_009024833.1">
    <property type="nucleotide sequence ID" value="XM_009026585.1"/>
</dbReference>
<dbReference type="KEGG" id="hro:HELRODRAFT_178494"/>
<gene>
    <name evidence="2" type="primary">20206793</name>
    <name evidence="1" type="ORF">HELRODRAFT_178494</name>
</gene>
<dbReference type="InParanoid" id="T1FD94"/>
<organism evidence="2 3">
    <name type="scientific">Helobdella robusta</name>
    <name type="common">Californian leech</name>
    <dbReference type="NCBI Taxonomy" id="6412"/>
    <lineage>
        <taxon>Eukaryota</taxon>
        <taxon>Metazoa</taxon>
        <taxon>Spiralia</taxon>
        <taxon>Lophotrochozoa</taxon>
        <taxon>Annelida</taxon>
        <taxon>Clitellata</taxon>
        <taxon>Hirudinea</taxon>
        <taxon>Rhynchobdellida</taxon>
        <taxon>Glossiphoniidae</taxon>
        <taxon>Helobdella</taxon>
    </lineage>
</organism>
<reference evidence="2" key="3">
    <citation type="submission" date="2015-06" db="UniProtKB">
        <authorList>
            <consortium name="EnsemblMetazoa"/>
        </authorList>
    </citation>
    <scope>IDENTIFICATION</scope>
</reference>
<dbReference type="HOGENOM" id="CLU_2029205_0_0_1"/>
<name>T1FD94_HELRO</name>
<dbReference type="OrthoDB" id="6272197at2759"/>
<sequence length="122" mass="14362">MEDEKKSDFVQMLNNQAKKALISFENCKWHDDIFPPKNALKRVCEELVLNLVLSDVDTEDSNSYNADLLFNYLDFATCKDDEKAWFLFTDLLVKNLINDKSELMYKNFVNTTQICWLGFKFI</sequence>
<reference evidence="1 3" key="2">
    <citation type="journal article" date="2013" name="Nature">
        <title>Insights into bilaterian evolution from three spiralian genomes.</title>
        <authorList>
            <person name="Simakov O."/>
            <person name="Marletaz F."/>
            <person name="Cho S.J."/>
            <person name="Edsinger-Gonzales E."/>
            <person name="Havlak P."/>
            <person name="Hellsten U."/>
            <person name="Kuo D.H."/>
            <person name="Larsson T."/>
            <person name="Lv J."/>
            <person name="Arendt D."/>
            <person name="Savage R."/>
            <person name="Osoegawa K."/>
            <person name="de Jong P."/>
            <person name="Grimwood J."/>
            <person name="Chapman J.A."/>
            <person name="Shapiro H."/>
            <person name="Aerts A."/>
            <person name="Otillar R.P."/>
            <person name="Terry A.Y."/>
            <person name="Boore J.L."/>
            <person name="Grigoriev I.V."/>
            <person name="Lindberg D.R."/>
            <person name="Seaver E.C."/>
            <person name="Weisblat D.A."/>
            <person name="Putnam N.H."/>
            <person name="Rokhsar D.S."/>
        </authorList>
    </citation>
    <scope>NUCLEOTIDE SEQUENCE</scope>
</reference>
<evidence type="ECO:0000313" key="3">
    <source>
        <dbReference type="Proteomes" id="UP000015101"/>
    </source>
</evidence>
<evidence type="ECO:0000313" key="2">
    <source>
        <dbReference type="EnsemblMetazoa" id="HelroP178494"/>
    </source>
</evidence>
<dbReference type="Proteomes" id="UP000015101">
    <property type="component" value="Unassembled WGS sequence"/>
</dbReference>
<dbReference type="EnsemblMetazoa" id="HelroT178494">
    <property type="protein sequence ID" value="HelroP178494"/>
    <property type="gene ID" value="HelroG178494"/>
</dbReference>
<proteinExistence type="predicted"/>
<reference evidence="3" key="1">
    <citation type="submission" date="2012-12" db="EMBL/GenBank/DDBJ databases">
        <authorList>
            <person name="Hellsten U."/>
            <person name="Grimwood J."/>
            <person name="Chapman J.A."/>
            <person name="Shapiro H."/>
            <person name="Aerts A."/>
            <person name="Otillar R.P."/>
            <person name="Terry A.Y."/>
            <person name="Boore J.L."/>
            <person name="Simakov O."/>
            <person name="Marletaz F."/>
            <person name="Cho S.-J."/>
            <person name="Edsinger-Gonzales E."/>
            <person name="Havlak P."/>
            <person name="Kuo D.-H."/>
            <person name="Larsson T."/>
            <person name="Lv J."/>
            <person name="Arendt D."/>
            <person name="Savage R."/>
            <person name="Osoegawa K."/>
            <person name="de Jong P."/>
            <person name="Lindberg D.R."/>
            <person name="Seaver E.C."/>
            <person name="Weisblat D.A."/>
            <person name="Putnam N.H."/>
            <person name="Grigoriev I.V."/>
            <person name="Rokhsar D.S."/>
        </authorList>
    </citation>
    <scope>NUCLEOTIDE SEQUENCE</scope>
</reference>
<protein>
    <submittedName>
        <fullName evidence="1 2">Uncharacterized protein</fullName>
    </submittedName>
</protein>
<dbReference type="AlphaFoldDB" id="T1FD94"/>
<accession>T1FD94</accession>
<dbReference type="EMBL" id="AMQM01006457">
    <property type="status" value="NOT_ANNOTATED_CDS"/>
    <property type="molecule type" value="Genomic_DNA"/>
</dbReference>
<dbReference type="GeneID" id="20206793"/>
<evidence type="ECO:0000313" key="1">
    <source>
        <dbReference type="EMBL" id="ESN97048.1"/>
    </source>
</evidence>
<dbReference type="CTD" id="20206793"/>
<keyword evidence="3" id="KW-1185">Reference proteome</keyword>